<dbReference type="Gene3D" id="1.10.760.10">
    <property type="entry name" value="Cytochrome c-like domain"/>
    <property type="match status" value="1"/>
</dbReference>
<dbReference type="Proteomes" id="UP000886657">
    <property type="component" value="Unassembled WGS sequence"/>
</dbReference>
<dbReference type="AlphaFoldDB" id="A0A9D7SHK7"/>
<evidence type="ECO:0000256" key="5">
    <source>
        <dbReference type="SAM" id="SignalP"/>
    </source>
</evidence>
<evidence type="ECO:0000313" key="7">
    <source>
        <dbReference type="EMBL" id="MBK9796679.1"/>
    </source>
</evidence>
<evidence type="ECO:0000256" key="1">
    <source>
        <dbReference type="ARBA" id="ARBA00022617"/>
    </source>
</evidence>
<gene>
    <name evidence="7" type="ORF">IPP58_09290</name>
</gene>
<dbReference type="GO" id="GO:0046872">
    <property type="term" value="F:metal ion binding"/>
    <property type="evidence" value="ECO:0007669"/>
    <property type="project" value="UniProtKB-KW"/>
</dbReference>
<dbReference type="EMBL" id="JADKIO010000006">
    <property type="protein sequence ID" value="MBK9796679.1"/>
    <property type="molecule type" value="Genomic_DNA"/>
</dbReference>
<comment type="caution">
    <text evidence="7">The sequence shown here is derived from an EMBL/GenBank/DDBJ whole genome shotgun (WGS) entry which is preliminary data.</text>
</comment>
<protein>
    <recommendedName>
        <fullName evidence="6">Cytochrome c domain-containing protein</fullName>
    </recommendedName>
</protein>
<keyword evidence="3 4" id="KW-0408">Iron</keyword>
<dbReference type="SUPFAM" id="SSF46626">
    <property type="entry name" value="Cytochrome c"/>
    <property type="match status" value="1"/>
</dbReference>
<evidence type="ECO:0000256" key="4">
    <source>
        <dbReference type="PROSITE-ProRule" id="PRU00433"/>
    </source>
</evidence>
<keyword evidence="2 4" id="KW-0479">Metal-binding</keyword>
<evidence type="ECO:0000256" key="3">
    <source>
        <dbReference type="ARBA" id="ARBA00023004"/>
    </source>
</evidence>
<sequence length="350" mass="38056">MSCTWRPLALFLLSAAFLAAAPPAPHWLSAGEALYREGRLPTGKALPGSLKGDRTVQGMAMTCASCHMASGLGSSEGGSNEGGVRVPPIHGPALFQPRYLALPRLQGADREKLGLKAPPLRPAYTDASLARALRSGIDPAGREFNEGMPRYALTDRHMALLIRYLRALSATPPPGVDGKTIRFATVIGSEVRAADREAMLKPLQSFLAFNNDMPRTFGHRMFRSPAGRNLIEDHRTYTLEPWVLSGPPATWRRQLETRYRKAPVFALLGGISYGSWQPIHDFCEARRLPCILPITDLPVVSDQSWYTLYFSRGLRQEGEAAARFLASGPAAATGSQVVQVVQGATGRAPR</sequence>
<dbReference type="PROSITE" id="PS51007">
    <property type="entry name" value="CYTC"/>
    <property type="match status" value="1"/>
</dbReference>
<evidence type="ECO:0000256" key="2">
    <source>
        <dbReference type="ARBA" id="ARBA00022723"/>
    </source>
</evidence>
<organism evidence="7 8">
    <name type="scientific">Candidatus Geothrix skivensis</name>
    <dbReference type="NCBI Taxonomy" id="2954439"/>
    <lineage>
        <taxon>Bacteria</taxon>
        <taxon>Pseudomonadati</taxon>
        <taxon>Acidobacteriota</taxon>
        <taxon>Holophagae</taxon>
        <taxon>Holophagales</taxon>
        <taxon>Holophagaceae</taxon>
        <taxon>Geothrix</taxon>
    </lineage>
</organism>
<dbReference type="InterPro" id="IPR036909">
    <property type="entry name" value="Cyt_c-like_dom_sf"/>
</dbReference>
<proteinExistence type="predicted"/>
<accession>A0A9D7SHK7</accession>
<evidence type="ECO:0000259" key="6">
    <source>
        <dbReference type="PROSITE" id="PS51007"/>
    </source>
</evidence>
<keyword evidence="5" id="KW-0732">Signal</keyword>
<feature type="signal peptide" evidence="5">
    <location>
        <begin position="1"/>
        <end position="19"/>
    </location>
</feature>
<dbReference type="GO" id="GO:0020037">
    <property type="term" value="F:heme binding"/>
    <property type="evidence" value="ECO:0007669"/>
    <property type="project" value="InterPro"/>
</dbReference>
<keyword evidence="1 4" id="KW-0349">Heme</keyword>
<feature type="chain" id="PRO_5038615104" description="Cytochrome c domain-containing protein" evidence="5">
    <location>
        <begin position="20"/>
        <end position="350"/>
    </location>
</feature>
<dbReference type="GO" id="GO:0009055">
    <property type="term" value="F:electron transfer activity"/>
    <property type="evidence" value="ECO:0007669"/>
    <property type="project" value="InterPro"/>
</dbReference>
<dbReference type="InterPro" id="IPR009056">
    <property type="entry name" value="Cyt_c-like_dom"/>
</dbReference>
<reference evidence="7" key="1">
    <citation type="submission" date="2020-10" db="EMBL/GenBank/DDBJ databases">
        <title>Connecting structure to function with the recovery of over 1000 high-quality activated sludge metagenome-assembled genomes encoding full-length rRNA genes using long-read sequencing.</title>
        <authorList>
            <person name="Singleton C.M."/>
            <person name="Petriglieri F."/>
            <person name="Kristensen J.M."/>
            <person name="Kirkegaard R.H."/>
            <person name="Michaelsen T.Y."/>
            <person name="Andersen M.H."/>
            <person name="Karst S.M."/>
            <person name="Dueholm M.S."/>
            <person name="Nielsen P.H."/>
            <person name="Albertsen M."/>
        </authorList>
    </citation>
    <scope>NUCLEOTIDE SEQUENCE</scope>
    <source>
        <strain evidence="7">Skiv_18-Q3-R9-52_MAXAC.067</strain>
    </source>
</reference>
<name>A0A9D7SHK7_9BACT</name>
<feature type="domain" description="Cytochrome c" evidence="6">
    <location>
        <begin position="47"/>
        <end position="169"/>
    </location>
</feature>
<evidence type="ECO:0000313" key="8">
    <source>
        <dbReference type="Proteomes" id="UP000886657"/>
    </source>
</evidence>